<evidence type="ECO:0000313" key="3">
    <source>
        <dbReference type="Proteomes" id="UP000030640"/>
    </source>
</evidence>
<proteinExistence type="predicted"/>
<protein>
    <submittedName>
        <fullName evidence="2">Uncharacterized protein</fullName>
    </submittedName>
</protein>
<reference evidence="2 3" key="1">
    <citation type="submission" date="2013-02" db="EMBL/GenBank/DDBJ databases">
        <title>The Genome Sequence of Plasmodium inui San Antonio 1.</title>
        <authorList>
            <consortium name="The Broad Institute Genome Sequencing Platform"/>
            <consortium name="The Broad Institute Genome Sequencing Center for Infectious Disease"/>
            <person name="Neafsey D."/>
            <person name="Cheeseman I."/>
            <person name="Volkman S."/>
            <person name="Adams J."/>
            <person name="Walker B."/>
            <person name="Young S.K."/>
            <person name="Zeng Q."/>
            <person name="Gargeya S."/>
            <person name="Fitzgerald M."/>
            <person name="Haas B."/>
            <person name="Abouelleil A."/>
            <person name="Alvarado L."/>
            <person name="Arachchi H.M."/>
            <person name="Berlin A.M."/>
            <person name="Chapman S.B."/>
            <person name="Dewar J."/>
            <person name="Goldberg J."/>
            <person name="Griggs A."/>
            <person name="Gujja S."/>
            <person name="Hansen M."/>
            <person name="Howarth C."/>
            <person name="Imamovic A."/>
            <person name="Larimer J."/>
            <person name="McCowan C."/>
            <person name="Murphy C."/>
            <person name="Neiman D."/>
            <person name="Pearson M."/>
            <person name="Priest M."/>
            <person name="Roberts A."/>
            <person name="Saif S."/>
            <person name="Shea T."/>
            <person name="Sisk P."/>
            <person name="Sykes S."/>
            <person name="Wortman J."/>
            <person name="Nusbaum C."/>
            <person name="Birren B."/>
        </authorList>
    </citation>
    <scope>NUCLEOTIDE SEQUENCE [LARGE SCALE GENOMIC DNA]</scope>
    <source>
        <strain evidence="2 3">San Antonio 1</strain>
    </source>
</reference>
<dbReference type="AlphaFoldDB" id="W6ZSX3"/>
<feature type="region of interest" description="Disordered" evidence="1">
    <location>
        <begin position="26"/>
        <end position="74"/>
    </location>
</feature>
<dbReference type="GeneID" id="20040888"/>
<dbReference type="Proteomes" id="UP000030640">
    <property type="component" value="Unassembled WGS sequence"/>
</dbReference>
<dbReference type="EMBL" id="KI965571">
    <property type="protein sequence ID" value="EUD64002.1"/>
    <property type="molecule type" value="Genomic_DNA"/>
</dbReference>
<evidence type="ECO:0000313" key="2">
    <source>
        <dbReference type="EMBL" id="EUD64002.1"/>
    </source>
</evidence>
<sequence>MHPARHEDIKEIGQTAFSKVPKYFTNSNMEKEQKHSQRPQDSAGLYSKRQRNNRTPTNRSMRRRSNIYETAGSQ</sequence>
<accession>W6ZSX3</accession>
<dbReference type="VEuPathDB" id="PlasmoDB:C922_05614"/>
<gene>
    <name evidence="2" type="ORF">C922_05614</name>
</gene>
<organism evidence="2 3">
    <name type="scientific">Plasmodium inui San Antonio 1</name>
    <dbReference type="NCBI Taxonomy" id="1237626"/>
    <lineage>
        <taxon>Eukaryota</taxon>
        <taxon>Sar</taxon>
        <taxon>Alveolata</taxon>
        <taxon>Apicomplexa</taxon>
        <taxon>Aconoidasida</taxon>
        <taxon>Haemosporida</taxon>
        <taxon>Plasmodiidae</taxon>
        <taxon>Plasmodium</taxon>
        <taxon>Plasmodium (Plasmodium)</taxon>
    </lineage>
</organism>
<dbReference type="RefSeq" id="XP_008819407.1">
    <property type="nucleotide sequence ID" value="XM_008821185.1"/>
</dbReference>
<keyword evidence="3" id="KW-1185">Reference proteome</keyword>
<evidence type="ECO:0000256" key="1">
    <source>
        <dbReference type="SAM" id="MobiDB-lite"/>
    </source>
</evidence>
<name>W6ZSX3_9APIC</name>